<evidence type="ECO:0000256" key="5">
    <source>
        <dbReference type="ARBA" id="ARBA00023002"/>
    </source>
</evidence>
<proteinExistence type="inferred from homology"/>
<evidence type="ECO:0000259" key="7">
    <source>
        <dbReference type="Pfam" id="PF01568"/>
    </source>
</evidence>
<dbReference type="InterPro" id="IPR050612">
    <property type="entry name" value="Prok_Mopterin_Oxidored"/>
</dbReference>
<dbReference type="GO" id="GO:0043546">
    <property type="term" value="F:molybdopterin cofactor binding"/>
    <property type="evidence" value="ECO:0007669"/>
    <property type="project" value="InterPro"/>
</dbReference>
<dbReference type="InterPro" id="IPR009010">
    <property type="entry name" value="Asp_de-COase-like_dom_sf"/>
</dbReference>
<dbReference type="KEGG" id="amaq:GO499_09610"/>
<keyword evidence="4" id="KW-0479">Metal-binding</keyword>
<dbReference type="SUPFAM" id="SSF50692">
    <property type="entry name" value="ADC-like"/>
    <property type="match status" value="1"/>
</dbReference>
<evidence type="ECO:0000256" key="3">
    <source>
        <dbReference type="ARBA" id="ARBA00022505"/>
    </source>
</evidence>
<gene>
    <name evidence="9" type="ORF">GO499_09610</name>
</gene>
<comment type="cofactor">
    <cofactor evidence="1">
        <name>Mo-bis(molybdopterin guanine dinucleotide)</name>
        <dbReference type="ChEBI" id="CHEBI:60539"/>
    </cofactor>
</comment>
<dbReference type="GO" id="GO:0009055">
    <property type="term" value="F:electron transfer activity"/>
    <property type="evidence" value="ECO:0007669"/>
    <property type="project" value="TreeGrafter"/>
</dbReference>
<dbReference type="RefSeq" id="WP_161861991.1">
    <property type="nucleotide sequence ID" value="NZ_CP046620.1"/>
</dbReference>
<dbReference type="InterPro" id="IPR006656">
    <property type="entry name" value="Mopterin_OxRdtase"/>
</dbReference>
<feature type="domain" description="Molybdopterin oxidoreductase" evidence="6">
    <location>
        <begin position="54"/>
        <end position="515"/>
    </location>
</feature>
<accession>A0A6P1T0T4</accession>
<keyword evidence="5" id="KW-0560">Oxidoreductase</keyword>
<dbReference type="SUPFAM" id="SSF53706">
    <property type="entry name" value="Formate dehydrogenase/DMSO reductase, domains 1-3"/>
    <property type="match status" value="1"/>
</dbReference>
<dbReference type="PANTHER" id="PTHR43742:SF10">
    <property type="entry name" value="TRIMETHYLAMINE-N-OXIDE REDUCTASE 2"/>
    <property type="match status" value="1"/>
</dbReference>
<feature type="domain" description="Molybdopterin oxidoreductase N-terminal" evidence="8">
    <location>
        <begin position="11"/>
        <end position="45"/>
    </location>
</feature>
<feature type="domain" description="Molybdopterin dinucleotide-binding" evidence="7">
    <location>
        <begin position="632"/>
        <end position="751"/>
    </location>
</feature>
<dbReference type="Pfam" id="PF18364">
    <property type="entry name" value="Molybdopterin_N"/>
    <property type="match status" value="1"/>
</dbReference>
<keyword evidence="3" id="KW-0500">Molybdenum</keyword>
<evidence type="ECO:0000256" key="4">
    <source>
        <dbReference type="ARBA" id="ARBA00022723"/>
    </source>
</evidence>
<sequence length="783" mass="86160">MLPTPPRRYLGTHWGTYEANYTEQRLTELLPIAEDPDPSPIAQGMIVAQDAPSRIERPALRAGFLERVRNGSAPEAQTGERGRDTFVELPWEEALDIAALEIDRVIRTYGNHAIFGGSYGWASAGRFHHAQSQVHRFLNGIGGYTRSVQNYSYAAADVIVPHVIGDKRGLVSGHTPLHRIAQETDTLLLFGGLPHKNAQVSSGGISRHILRDFLDEVSARDARIVSVSPISDDTECAGVEWLPIRPGTDTALMLGIAHVLISEGLHDKGFLSTHTVGFERLEAYVLGHGDNVPKTASWAASITDIPETDIVALARTLAATRSFIMVAWSLQRARFGEQPYWMAIALAAMLGQIGLPGGGFGFGYGSTNGVGFPNRNTGMPALSQLSNPVADFIPVARIADCLAHPGETYDYNGQTRTYPDLRLIYWAGGNPFHHHQDLNRFHDLWQRPETIIVNESFWTATARRADIVFPVATALERNDIVAAGRDSFITPSHALRPPFADSRTDYEIFAALAERLGTIAGFTEGRDEEAWLRTMYDAALSSHSSGAALPPFDEFWKGGPFILEPTEETRNAELFAEFRRDPERAALETPSGKIELYSETIAAFGYDDCPGHPVWLEPDEWLGSDRGTAYPLHLISNQPKSKLHSQYDAGPHARADKIQGRERLRLNPADAQSRGLIDGQVVKIFNHRGACLAGLEVSEAIRPGVVQLSTGAWFDPDYSDAHRLCRHGNPNVLTKDMPTSRLSQGVAAMTCLVEVEAFEGPLPPITVFERPSIDSSRIYKEEK</sequence>
<dbReference type="Proteomes" id="UP000464495">
    <property type="component" value="Chromosome"/>
</dbReference>
<evidence type="ECO:0000256" key="2">
    <source>
        <dbReference type="ARBA" id="ARBA00010312"/>
    </source>
</evidence>
<dbReference type="GO" id="GO:0009061">
    <property type="term" value="P:anaerobic respiration"/>
    <property type="evidence" value="ECO:0007669"/>
    <property type="project" value="TreeGrafter"/>
</dbReference>
<evidence type="ECO:0000259" key="6">
    <source>
        <dbReference type="Pfam" id="PF00384"/>
    </source>
</evidence>
<dbReference type="GO" id="GO:0016491">
    <property type="term" value="F:oxidoreductase activity"/>
    <property type="evidence" value="ECO:0007669"/>
    <property type="project" value="UniProtKB-KW"/>
</dbReference>
<keyword evidence="10" id="KW-1185">Reference proteome</keyword>
<name>A0A6P1T0T4_9RHOB</name>
<comment type="similarity">
    <text evidence="2">Belongs to the prokaryotic molybdopterin-containing oxidoreductase family.</text>
</comment>
<dbReference type="GO" id="GO:0030151">
    <property type="term" value="F:molybdenum ion binding"/>
    <property type="evidence" value="ECO:0007669"/>
    <property type="project" value="TreeGrafter"/>
</dbReference>
<dbReference type="EMBL" id="CP046620">
    <property type="protein sequence ID" value="QHQ35430.1"/>
    <property type="molecule type" value="Genomic_DNA"/>
</dbReference>
<reference evidence="9 10" key="1">
    <citation type="submission" date="2019-12" db="EMBL/GenBank/DDBJ databases">
        <title>Complete genome sequence of Algicella marina strain 9Alg 56(T) isolated from the red alga Tichocarpus crinitus.</title>
        <authorList>
            <person name="Kim S.-G."/>
            <person name="Nedashkovskaya O.I."/>
        </authorList>
    </citation>
    <scope>NUCLEOTIDE SEQUENCE [LARGE SCALE GENOMIC DNA]</scope>
    <source>
        <strain evidence="9 10">9Alg 56</strain>
    </source>
</reference>
<dbReference type="InterPro" id="IPR041954">
    <property type="entry name" value="CT_DMSOR/BSOR/TMAOR"/>
</dbReference>
<dbReference type="InterPro" id="IPR006657">
    <property type="entry name" value="MoPterin_dinucl-bd_dom"/>
</dbReference>
<organism evidence="9 10">
    <name type="scientific">Algicella marina</name>
    <dbReference type="NCBI Taxonomy" id="2683284"/>
    <lineage>
        <taxon>Bacteria</taxon>
        <taxon>Pseudomonadati</taxon>
        <taxon>Pseudomonadota</taxon>
        <taxon>Alphaproteobacteria</taxon>
        <taxon>Rhodobacterales</taxon>
        <taxon>Paracoccaceae</taxon>
        <taxon>Algicella</taxon>
    </lineage>
</organism>
<evidence type="ECO:0000259" key="8">
    <source>
        <dbReference type="Pfam" id="PF18364"/>
    </source>
</evidence>
<dbReference type="Gene3D" id="3.40.228.10">
    <property type="entry name" value="Dimethylsulfoxide Reductase, domain 2"/>
    <property type="match status" value="1"/>
</dbReference>
<dbReference type="GO" id="GO:0030288">
    <property type="term" value="C:outer membrane-bounded periplasmic space"/>
    <property type="evidence" value="ECO:0007669"/>
    <property type="project" value="TreeGrafter"/>
</dbReference>
<evidence type="ECO:0000313" key="10">
    <source>
        <dbReference type="Proteomes" id="UP000464495"/>
    </source>
</evidence>
<dbReference type="AlphaFoldDB" id="A0A6P1T0T4"/>
<evidence type="ECO:0000313" key="9">
    <source>
        <dbReference type="EMBL" id="QHQ35430.1"/>
    </source>
</evidence>
<protein>
    <submittedName>
        <fullName evidence="9">Molybdopterin-dependent oxidoreductase</fullName>
    </submittedName>
</protein>
<dbReference type="InterPro" id="IPR041460">
    <property type="entry name" value="Molybdopterin_N"/>
</dbReference>
<dbReference type="Gene3D" id="3.90.55.10">
    <property type="entry name" value="Dimethylsulfoxide Reductase, domain 3"/>
    <property type="match status" value="1"/>
</dbReference>
<dbReference type="PANTHER" id="PTHR43742">
    <property type="entry name" value="TRIMETHYLAMINE-N-OXIDE REDUCTASE"/>
    <property type="match status" value="1"/>
</dbReference>
<dbReference type="Pfam" id="PF00384">
    <property type="entry name" value="Molybdopterin"/>
    <property type="match status" value="1"/>
</dbReference>
<dbReference type="CDD" id="cd02793">
    <property type="entry name" value="MopB_CT_DMSOR-BSOR-TMAOR"/>
    <property type="match status" value="1"/>
</dbReference>
<evidence type="ECO:0000256" key="1">
    <source>
        <dbReference type="ARBA" id="ARBA00001942"/>
    </source>
</evidence>
<dbReference type="Pfam" id="PF01568">
    <property type="entry name" value="Molydop_binding"/>
    <property type="match status" value="1"/>
</dbReference>
<dbReference type="Gene3D" id="3.40.50.740">
    <property type="match status" value="1"/>
</dbReference>
<dbReference type="Gene3D" id="2.40.40.20">
    <property type="match status" value="1"/>
</dbReference>